<dbReference type="eggNOG" id="COG2374">
    <property type="taxonomic scope" value="Bacteria"/>
</dbReference>
<evidence type="ECO:0000313" key="3">
    <source>
        <dbReference type="Proteomes" id="UP000008514"/>
    </source>
</evidence>
<gene>
    <name evidence="2" type="ordered locus">P700755_001727</name>
</gene>
<dbReference type="PANTHER" id="PTHR42834">
    <property type="entry name" value="ENDONUCLEASE/EXONUCLEASE/PHOSPHATASE FAMILY PROTEIN (AFU_ORTHOLOGUE AFUA_3G09210)"/>
    <property type="match status" value="1"/>
</dbReference>
<reference evidence="2" key="1">
    <citation type="submission" date="2006-03" db="EMBL/GenBank/DDBJ databases">
        <authorList>
            <person name="Bowman J."/>
            <person name="Ferriera S."/>
            <person name="Johnson J."/>
            <person name="Kravitz S."/>
            <person name="Halpern A."/>
            <person name="Remington K."/>
            <person name="Beeson K."/>
            <person name="Tran B."/>
            <person name="Rogers Y.-H."/>
            <person name="Friedman R."/>
            <person name="Venter J.C."/>
        </authorList>
    </citation>
    <scope>NUCLEOTIDE SEQUENCE [LARGE SCALE GENOMIC DNA]</scope>
    <source>
        <strain evidence="2">ATCC 700755</strain>
    </source>
</reference>
<keyword evidence="3" id="KW-1185">Reference proteome</keyword>
<dbReference type="SUPFAM" id="SSF56219">
    <property type="entry name" value="DNase I-like"/>
    <property type="match status" value="1"/>
</dbReference>
<feature type="domain" description="Endonuclease/exonuclease/phosphatase" evidence="1">
    <location>
        <begin position="59"/>
        <end position="378"/>
    </location>
</feature>
<dbReference type="Gene3D" id="3.60.10.10">
    <property type="entry name" value="Endonuclease/exonuclease/phosphatase"/>
    <property type="match status" value="1"/>
</dbReference>
<evidence type="ECO:0000259" key="1">
    <source>
        <dbReference type="Pfam" id="PF19580"/>
    </source>
</evidence>
<name>K4IHP8_PSYTT</name>
<accession>K4IHP8</accession>
<evidence type="ECO:0000313" key="2">
    <source>
        <dbReference type="EMBL" id="AFU68581.1"/>
    </source>
</evidence>
<dbReference type="Proteomes" id="UP000008514">
    <property type="component" value="Chromosome"/>
</dbReference>
<dbReference type="PANTHER" id="PTHR42834:SF1">
    <property type="entry name" value="ENDONUCLEASE_EXONUCLEASE_PHOSPHATASE FAMILY PROTEIN (AFU_ORTHOLOGUE AFUA_3G09210)"/>
    <property type="match status" value="1"/>
</dbReference>
<protein>
    <submittedName>
        <fullName evidence="2">Deoxyribonuclease I MnuA-like, EEP superfamily</fullName>
    </submittedName>
</protein>
<reference evidence="2" key="2">
    <citation type="submission" date="2012-09" db="EMBL/GenBank/DDBJ databases">
        <title>The complete sequence of Psychroflexus torquis an extreme psychrophile from sea-ice that is stimulated by light.</title>
        <authorList>
            <person name="Feng S."/>
            <person name="Powell S.M."/>
            <person name="Bowman J.P."/>
        </authorList>
    </citation>
    <scope>NUCLEOTIDE SEQUENCE [LARGE SCALE GENOMIC DNA]</scope>
    <source>
        <strain evidence="2">ATCC 700755</strain>
    </source>
</reference>
<proteinExistence type="predicted"/>
<sequence length="388" mass="44739">MLFLYLKHILYFMCNKYEMISNQKFRGLFLGFIVLLSSCSSVQKTTPTSQESEEFLINTIGFYNLENLFDTEDDPTKFDESSPLMEIAEGERETIYRAKVANMAKVIADLGSEVTGKPPAVIGVCEVENFNVLQDLVNDHSLSGYDYGIIHYNSPDARSIDVALLYRKSIFRPIHSKAHELVLYSDIDRTKRKYTRDQLYVKGKLDGEEMHFIVNHWPSRRGGEKRSRPNRVNAAKLTKKIKDSIQTQDPYAKILIMGDFNDGPYNESIKEVLEAQEFSENLGIRGLYNPLEKLFKKGIGTIAWRDTWDLFDMILVSRPLIHTTDYSSYTLYQANIFNPYYLQNPKGRFKGYPFRSFADGGFTNGYSDHFPVYLYLIKKKPTEPLPSD</sequence>
<dbReference type="InterPro" id="IPR005135">
    <property type="entry name" value="Endo/exonuclease/phosphatase"/>
</dbReference>
<dbReference type="HOGENOM" id="CLU_058239_1_0_10"/>
<dbReference type="STRING" id="313595.P700755_001727"/>
<dbReference type="Pfam" id="PF19580">
    <property type="entry name" value="Exo_endo_phos_3"/>
    <property type="match status" value="1"/>
</dbReference>
<organism evidence="2 3">
    <name type="scientific">Psychroflexus torquis (strain ATCC 700755 / CIP 106069 / ACAM 623)</name>
    <dbReference type="NCBI Taxonomy" id="313595"/>
    <lineage>
        <taxon>Bacteria</taxon>
        <taxon>Pseudomonadati</taxon>
        <taxon>Bacteroidota</taxon>
        <taxon>Flavobacteriia</taxon>
        <taxon>Flavobacteriales</taxon>
        <taxon>Flavobacteriaceae</taxon>
        <taxon>Psychroflexus</taxon>
    </lineage>
</organism>
<dbReference type="EMBL" id="CP003879">
    <property type="protein sequence ID" value="AFU68581.1"/>
    <property type="molecule type" value="Genomic_DNA"/>
</dbReference>
<dbReference type="KEGG" id="ptq:P700755_001727"/>
<dbReference type="InterPro" id="IPR036691">
    <property type="entry name" value="Endo/exonu/phosph_ase_sf"/>
</dbReference>
<dbReference type="GO" id="GO:0003824">
    <property type="term" value="F:catalytic activity"/>
    <property type="evidence" value="ECO:0007669"/>
    <property type="project" value="InterPro"/>
</dbReference>
<dbReference type="AlphaFoldDB" id="K4IHP8"/>